<organism evidence="3 4">
    <name type="scientific">Datura stramonium</name>
    <name type="common">Jimsonweed</name>
    <name type="synonym">Common thornapple</name>
    <dbReference type="NCBI Taxonomy" id="4076"/>
    <lineage>
        <taxon>Eukaryota</taxon>
        <taxon>Viridiplantae</taxon>
        <taxon>Streptophyta</taxon>
        <taxon>Embryophyta</taxon>
        <taxon>Tracheophyta</taxon>
        <taxon>Spermatophyta</taxon>
        <taxon>Magnoliopsida</taxon>
        <taxon>eudicotyledons</taxon>
        <taxon>Gunneridae</taxon>
        <taxon>Pentapetalae</taxon>
        <taxon>asterids</taxon>
        <taxon>lamiids</taxon>
        <taxon>Solanales</taxon>
        <taxon>Solanaceae</taxon>
        <taxon>Solanoideae</taxon>
        <taxon>Datureae</taxon>
        <taxon>Datura</taxon>
    </lineage>
</organism>
<dbReference type="PANTHER" id="PTHR31170">
    <property type="entry name" value="BNAC04G53230D PROTEIN"/>
    <property type="match status" value="1"/>
</dbReference>
<proteinExistence type="predicted"/>
<gene>
    <name evidence="3" type="ORF">HAX54_034884</name>
</gene>
<keyword evidence="2" id="KW-0812">Transmembrane</keyword>
<feature type="transmembrane region" description="Helical" evidence="2">
    <location>
        <begin position="417"/>
        <end position="441"/>
    </location>
</feature>
<protein>
    <submittedName>
        <fullName evidence="3">Uncharacterized protein</fullName>
    </submittedName>
</protein>
<keyword evidence="4" id="KW-1185">Reference proteome</keyword>
<reference evidence="3 4" key="1">
    <citation type="journal article" date="2021" name="BMC Genomics">
        <title>Datura genome reveals duplications of psychoactive alkaloid biosynthetic genes and high mutation rate following tissue culture.</title>
        <authorList>
            <person name="Rajewski A."/>
            <person name="Carter-House D."/>
            <person name="Stajich J."/>
            <person name="Litt A."/>
        </authorList>
    </citation>
    <scope>NUCLEOTIDE SEQUENCE [LARGE SCALE GENOMIC DNA]</scope>
    <source>
        <strain evidence="3">AR-01</strain>
    </source>
</reference>
<name>A0ABS8SEP1_DATST</name>
<dbReference type="Pfam" id="PF03140">
    <property type="entry name" value="DUF247"/>
    <property type="match status" value="1"/>
</dbReference>
<keyword evidence="2" id="KW-0472">Membrane</keyword>
<evidence type="ECO:0000256" key="1">
    <source>
        <dbReference type="SAM" id="Coils"/>
    </source>
</evidence>
<dbReference type="EMBL" id="JACEIK010000452">
    <property type="protein sequence ID" value="MCD7457334.1"/>
    <property type="molecule type" value="Genomic_DNA"/>
</dbReference>
<evidence type="ECO:0000256" key="2">
    <source>
        <dbReference type="SAM" id="Phobius"/>
    </source>
</evidence>
<dbReference type="Proteomes" id="UP000823775">
    <property type="component" value="Unassembled WGS sequence"/>
</dbReference>
<comment type="caution">
    <text evidence="3">The sequence shown here is derived from an EMBL/GenBank/DDBJ whole genome shotgun (WGS) entry which is preliminary data.</text>
</comment>
<keyword evidence="1" id="KW-0175">Coiled coil</keyword>
<evidence type="ECO:0000313" key="3">
    <source>
        <dbReference type="EMBL" id="MCD7457334.1"/>
    </source>
</evidence>
<sequence>MNDERRRSLWKIEKESNVDHLKEFFDEKFQDLKKLPINSTAIFRVTVGLSESNPDAYKPMLVSIGPYHNKNSKLHSMEKYKLMYLQRFLRRKEEIDVLSCIKELEQLKDEALRYYEDIENLDSDILVNFSKMMLLDGCFVVEYIRESCEKFPKGEDMIIKRGCIRNQVRRDLLLMENQLPFFILTKLHDMSKKVEISFIKEVKSFFQDVLLKTTPASLLETEDNQKKEIKHLLHVVHMAYQPSTRKRNMSKDDEDISWIMVMPNVTELLEAGVRFKTIKNLGDSKNLFDINFDKKGVMSIPKFQVVDDTETLLRNIIAYEQQSLDVQLRYFTDFAIIMDHLIESDKDVSLLRSKGIIENWIGEDKEVASLFNKIGNGVSISSDFYYKEECIKAVKYRKKPWNKMKASLRHNYFKSPWVGASTVAAIVLLLLTVIQTILAVIDGVTKKN</sequence>
<evidence type="ECO:0000313" key="4">
    <source>
        <dbReference type="Proteomes" id="UP000823775"/>
    </source>
</evidence>
<dbReference type="InterPro" id="IPR004158">
    <property type="entry name" value="DUF247_pln"/>
</dbReference>
<feature type="coiled-coil region" evidence="1">
    <location>
        <begin position="90"/>
        <end position="124"/>
    </location>
</feature>
<keyword evidence="2" id="KW-1133">Transmembrane helix</keyword>
<accession>A0ABS8SEP1</accession>
<dbReference type="PANTHER" id="PTHR31170:SF25">
    <property type="entry name" value="BNAA09G04570D PROTEIN"/>
    <property type="match status" value="1"/>
</dbReference>